<sequence length="413" mass="47081">MVQSISLTVRDHNSHGPSLKNNISKPHNFDKMIGKMQKDQQIVENDLKYSDILEQLDNLEQEFFNIEELFPKSPKIDPLKVLLTNIQDILKTVEDNIMVLDEEILMEWSQNMIDFVSQSLKEFSQKGELEDDIFFSANYLAFVVNNLDISFFQENDPKQNILLQMIQKANDVYTQNITLLSPLEESSISETFADNNELEFISGILEYEDKQHDEKSVFFVKDNRVEPQKIKEINDPLVLEALYENQIPVLGENTVELPSQSRLISSVQRAYENFSSPVSRVQVEAMMQNVAAKSFITLQEGNSEMKMKLTPPELGHMKLSFRIEDGIMSGKIVVGTQEARFFFEQNLDNLRQSLAEAGIMLAGVDVQLDGGAFQEQDELQDSTQYKAIRLGSGEQKNKVSNGLVLDTIVDYTV</sequence>
<evidence type="ECO:0000256" key="1">
    <source>
        <dbReference type="SAM" id="Coils"/>
    </source>
</evidence>
<dbReference type="RefSeq" id="WP_159428174.1">
    <property type="nucleotide sequence ID" value="NZ_FOKY01000005.1"/>
</dbReference>
<dbReference type="Pfam" id="PF02120">
    <property type="entry name" value="Flg_hook"/>
    <property type="match status" value="1"/>
</dbReference>
<dbReference type="PANTHER" id="PTHR37533">
    <property type="entry name" value="FLAGELLAR HOOK-LENGTH CONTROL PROTEIN"/>
    <property type="match status" value="1"/>
</dbReference>
<gene>
    <name evidence="4" type="ORF">SAMN02745150_00875</name>
</gene>
<dbReference type="InterPro" id="IPR038610">
    <property type="entry name" value="FliK-like_C_sf"/>
</dbReference>
<feature type="coiled-coil region" evidence="1">
    <location>
        <begin position="42"/>
        <end position="103"/>
    </location>
</feature>
<dbReference type="AlphaFoldDB" id="A0A1I1E589"/>
<feature type="domain" description="Flagellar hook-length control protein-like C-terminal" evidence="3">
    <location>
        <begin position="298"/>
        <end position="371"/>
    </location>
</feature>
<dbReference type="CDD" id="cd17470">
    <property type="entry name" value="T3SS_Flik_C"/>
    <property type="match status" value="1"/>
</dbReference>
<dbReference type="Gene3D" id="3.30.750.140">
    <property type="match status" value="1"/>
</dbReference>
<dbReference type="OrthoDB" id="292554at2"/>
<feature type="compositionally biased region" description="Polar residues" evidence="2">
    <location>
        <begin position="15"/>
        <end position="24"/>
    </location>
</feature>
<dbReference type="InterPro" id="IPR052563">
    <property type="entry name" value="FliK"/>
</dbReference>
<accession>A0A1I1E589</accession>
<evidence type="ECO:0000313" key="4">
    <source>
        <dbReference type="EMBL" id="SFB80398.1"/>
    </source>
</evidence>
<evidence type="ECO:0000259" key="3">
    <source>
        <dbReference type="Pfam" id="PF02120"/>
    </source>
</evidence>
<keyword evidence="5" id="KW-1185">Reference proteome</keyword>
<protein>
    <submittedName>
        <fullName evidence="4">Hook-length control protein FliK</fullName>
    </submittedName>
</protein>
<reference evidence="5" key="1">
    <citation type="submission" date="2016-10" db="EMBL/GenBank/DDBJ databases">
        <authorList>
            <person name="Varghese N."/>
            <person name="Submissions S."/>
        </authorList>
    </citation>
    <scope>NUCLEOTIDE SEQUENCE [LARGE SCALE GENOMIC DNA]</scope>
    <source>
        <strain evidence="5">ATCC 43811</strain>
    </source>
</reference>
<dbReference type="PANTHER" id="PTHR37533:SF2">
    <property type="entry name" value="FLAGELLAR HOOK-LENGTH CONTROL PROTEIN"/>
    <property type="match status" value="1"/>
</dbReference>
<proteinExistence type="predicted"/>
<evidence type="ECO:0000256" key="2">
    <source>
        <dbReference type="SAM" id="MobiDB-lite"/>
    </source>
</evidence>
<dbReference type="EMBL" id="FOKY01000005">
    <property type="protein sequence ID" value="SFB80398.1"/>
    <property type="molecule type" value="Genomic_DNA"/>
</dbReference>
<dbReference type="InterPro" id="IPR021136">
    <property type="entry name" value="Flagellar_hook_control-like_C"/>
</dbReference>
<evidence type="ECO:0000313" key="5">
    <source>
        <dbReference type="Proteomes" id="UP000240042"/>
    </source>
</evidence>
<dbReference type="STRING" id="34097.SAMN02745150_00875"/>
<organism evidence="4 5">
    <name type="scientific">Brevinema andersonii</name>
    <dbReference type="NCBI Taxonomy" id="34097"/>
    <lineage>
        <taxon>Bacteria</taxon>
        <taxon>Pseudomonadati</taxon>
        <taxon>Spirochaetota</taxon>
        <taxon>Spirochaetia</taxon>
        <taxon>Brevinematales</taxon>
        <taxon>Brevinemataceae</taxon>
        <taxon>Brevinema</taxon>
    </lineage>
</organism>
<keyword evidence="1" id="KW-0175">Coiled coil</keyword>
<dbReference type="Proteomes" id="UP000240042">
    <property type="component" value="Unassembled WGS sequence"/>
</dbReference>
<feature type="region of interest" description="Disordered" evidence="2">
    <location>
        <begin position="1"/>
        <end position="24"/>
    </location>
</feature>
<name>A0A1I1E589_BREAD</name>